<dbReference type="EMBL" id="MFSV01000021">
    <property type="protein sequence ID" value="OGI59032.1"/>
    <property type="molecule type" value="Genomic_DNA"/>
</dbReference>
<feature type="transmembrane region" description="Helical" evidence="1">
    <location>
        <begin position="106"/>
        <end position="129"/>
    </location>
</feature>
<evidence type="ECO:0000313" key="3">
    <source>
        <dbReference type="Proteomes" id="UP000177950"/>
    </source>
</evidence>
<evidence type="ECO:0000256" key="1">
    <source>
        <dbReference type="SAM" id="Phobius"/>
    </source>
</evidence>
<gene>
    <name evidence="2" type="ORF">A2V58_01770</name>
</gene>
<dbReference type="AlphaFoldDB" id="A0A1F6UP46"/>
<dbReference type="Proteomes" id="UP000177950">
    <property type="component" value="Unassembled WGS sequence"/>
</dbReference>
<organism evidence="2 3">
    <name type="scientific">Candidatus Muproteobacteria bacterium RBG_19FT_COMBO_61_10</name>
    <dbReference type="NCBI Taxonomy" id="1817761"/>
    <lineage>
        <taxon>Bacteria</taxon>
        <taxon>Pseudomonadati</taxon>
        <taxon>Pseudomonadota</taxon>
        <taxon>Candidatus Muproteobacteria</taxon>
    </lineage>
</organism>
<protein>
    <recommendedName>
        <fullName evidence="4">Peptidase M50 domain-containing protein</fullName>
    </recommendedName>
</protein>
<feature type="transmembrane region" description="Helical" evidence="1">
    <location>
        <begin position="30"/>
        <end position="47"/>
    </location>
</feature>
<evidence type="ECO:0008006" key="4">
    <source>
        <dbReference type="Google" id="ProtNLM"/>
    </source>
</evidence>
<evidence type="ECO:0000313" key="2">
    <source>
        <dbReference type="EMBL" id="OGI59032.1"/>
    </source>
</evidence>
<sequence>MTIFKQEPHMPEIIAHTLAPLTTAFTSHNGRIYIGVVLGFVLLLYLLRRSVLLMSLAAFPGTLLHELLHFIVGLLLLGRPSGFSVIPRRVNRGYALGSVRFANVRWYNGCFIGLAPLWLLPLALWLLAWRLHGLQGLQPQELAWSYLLATLIYASLPSWPDLKVAAASSWMLLLATAMYWILTNEGFRVAKL</sequence>
<keyword evidence="1" id="KW-0812">Transmembrane</keyword>
<reference evidence="2 3" key="1">
    <citation type="journal article" date="2016" name="Nat. Commun.">
        <title>Thousands of microbial genomes shed light on interconnected biogeochemical processes in an aquifer system.</title>
        <authorList>
            <person name="Anantharaman K."/>
            <person name="Brown C.T."/>
            <person name="Hug L.A."/>
            <person name="Sharon I."/>
            <person name="Castelle C.J."/>
            <person name="Probst A.J."/>
            <person name="Thomas B.C."/>
            <person name="Singh A."/>
            <person name="Wilkins M.J."/>
            <person name="Karaoz U."/>
            <person name="Brodie E.L."/>
            <person name="Williams K.H."/>
            <person name="Hubbard S.S."/>
            <person name="Banfield J.F."/>
        </authorList>
    </citation>
    <scope>NUCLEOTIDE SEQUENCE [LARGE SCALE GENOMIC DNA]</scope>
</reference>
<feature type="transmembrane region" description="Helical" evidence="1">
    <location>
        <begin position="165"/>
        <end position="182"/>
    </location>
</feature>
<accession>A0A1F6UP46</accession>
<proteinExistence type="predicted"/>
<feature type="transmembrane region" description="Helical" evidence="1">
    <location>
        <begin position="67"/>
        <end position="86"/>
    </location>
</feature>
<keyword evidence="1" id="KW-0472">Membrane</keyword>
<keyword evidence="1" id="KW-1133">Transmembrane helix</keyword>
<comment type="caution">
    <text evidence="2">The sequence shown here is derived from an EMBL/GenBank/DDBJ whole genome shotgun (WGS) entry which is preliminary data.</text>
</comment>
<name>A0A1F6UP46_9PROT</name>